<keyword evidence="1" id="KW-0472">Membrane</keyword>
<reference evidence="2 3" key="1">
    <citation type="submission" date="2018-07" db="EMBL/GenBank/DDBJ databases">
        <authorList>
            <person name="Zhang Y."/>
            <person name="Wang L."/>
            <person name="Ma S."/>
        </authorList>
    </citation>
    <scope>NUCLEOTIDE SEQUENCE [LARGE SCALE GENOMIC DNA]</scope>
    <source>
        <strain evidence="2 3">4-2</strain>
    </source>
</reference>
<proteinExistence type="predicted"/>
<name>A0A3M0MIU6_9RHOB</name>
<feature type="transmembrane region" description="Helical" evidence="1">
    <location>
        <begin position="46"/>
        <end position="68"/>
    </location>
</feature>
<comment type="caution">
    <text evidence="2">The sequence shown here is derived from an EMBL/GenBank/DDBJ whole genome shotgun (WGS) entry which is preliminary data.</text>
</comment>
<dbReference type="OrthoDB" id="7452448at2"/>
<dbReference type="AlphaFoldDB" id="A0A3M0MIU6"/>
<evidence type="ECO:0000313" key="2">
    <source>
        <dbReference type="EMBL" id="RMC37686.1"/>
    </source>
</evidence>
<keyword evidence="1" id="KW-1133">Transmembrane helix</keyword>
<evidence type="ECO:0000313" key="3">
    <source>
        <dbReference type="Proteomes" id="UP000273516"/>
    </source>
</evidence>
<accession>A0A3M0MIU6</accession>
<protein>
    <submittedName>
        <fullName evidence="2">Uncharacterized protein</fullName>
    </submittedName>
</protein>
<organism evidence="2 3">
    <name type="scientific">Paracoccus alkanivorans</name>
    <dbReference type="NCBI Taxonomy" id="2116655"/>
    <lineage>
        <taxon>Bacteria</taxon>
        <taxon>Pseudomonadati</taxon>
        <taxon>Pseudomonadota</taxon>
        <taxon>Alphaproteobacteria</taxon>
        <taxon>Rhodobacterales</taxon>
        <taxon>Paracoccaceae</taxon>
        <taxon>Paracoccus</taxon>
    </lineage>
</organism>
<gene>
    <name evidence="2" type="ORF">C9E81_02795</name>
</gene>
<dbReference type="RefSeq" id="WP_122110773.1">
    <property type="nucleotide sequence ID" value="NZ_QOKZ01000001.1"/>
</dbReference>
<sequence>MKKSNAVLILLLVLELLLVLGTWYLVSQIRSGAWGEWDEPEALKRLMTVAFGAAPLIAIPFVIIIFSLRRKGQ</sequence>
<keyword evidence="3" id="KW-1185">Reference proteome</keyword>
<dbReference type="Proteomes" id="UP000273516">
    <property type="component" value="Unassembled WGS sequence"/>
</dbReference>
<dbReference type="EMBL" id="QOKZ01000001">
    <property type="protein sequence ID" value="RMC37686.1"/>
    <property type="molecule type" value="Genomic_DNA"/>
</dbReference>
<keyword evidence="1" id="KW-0812">Transmembrane</keyword>
<evidence type="ECO:0000256" key="1">
    <source>
        <dbReference type="SAM" id="Phobius"/>
    </source>
</evidence>
<feature type="transmembrane region" description="Helical" evidence="1">
    <location>
        <begin position="7"/>
        <end position="26"/>
    </location>
</feature>